<evidence type="ECO:0000313" key="3">
    <source>
        <dbReference type="EMBL" id="KAG2173170.1"/>
    </source>
</evidence>
<dbReference type="SUPFAM" id="SSF48425">
    <property type="entry name" value="Sec7 domain"/>
    <property type="match status" value="1"/>
</dbReference>
<dbReference type="GO" id="GO:0032012">
    <property type="term" value="P:regulation of ARF protein signal transduction"/>
    <property type="evidence" value="ECO:0007669"/>
    <property type="project" value="InterPro"/>
</dbReference>
<feature type="domain" description="PH" evidence="1">
    <location>
        <begin position="264"/>
        <end position="444"/>
    </location>
</feature>
<dbReference type="InterPro" id="IPR000904">
    <property type="entry name" value="Sec7_dom"/>
</dbReference>
<evidence type="ECO:0000259" key="1">
    <source>
        <dbReference type="PROSITE" id="PS50003"/>
    </source>
</evidence>
<dbReference type="SMART" id="SM00222">
    <property type="entry name" value="Sec7"/>
    <property type="match status" value="1"/>
</dbReference>
<organism evidence="3 4">
    <name type="scientific">Mortierella isabellina</name>
    <name type="common">Filamentous fungus</name>
    <name type="synonym">Umbelopsis isabellina</name>
    <dbReference type="NCBI Taxonomy" id="91625"/>
    <lineage>
        <taxon>Eukaryota</taxon>
        <taxon>Fungi</taxon>
        <taxon>Fungi incertae sedis</taxon>
        <taxon>Mucoromycota</taxon>
        <taxon>Mucoromycotina</taxon>
        <taxon>Umbelopsidomycetes</taxon>
        <taxon>Umbelopsidales</taxon>
        <taxon>Umbelopsidaceae</taxon>
        <taxon>Umbelopsis</taxon>
    </lineage>
</organism>
<feature type="domain" description="SEC7" evidence="2">
    <location>
        <begin position="5"/>
        <end position="141"/>
    </location>
</feature>
<keyword evidence="4" id="KW-1185">Reference proteome</keyword>
<protein>
    <recommendedName>
        <fullName evidence="5">Guanyl-nucleotide exchange factor</fullName>
    </recommendedName>
</protein>
<dbReference type="Pfam" id="PF15410">
    <property type="entry name" value="PH_9"/>
    <property type="match status" value="1"/>
</dbReference>
<gene>
    <name evidence="3" type="ORF">INT43_004544</name>
</gene>
<dbReference type="SMART" id="SM00233">
    <property type="entry name" value="PH"/>
    <property type="match status" value="1"/>
</dbReference>
<sequence length="595" mass="67133">HTTKLADSEETNVFQEELELFDFTGDAIDMALRFVNSQRGHHCKPKLLAKVHLPKESQQIDRALEAFAKHYHACNPDLADSYDSAYAMAFSILLLHTDAHNKNVKRKMNRDTFIMRTRLIEGGENIPPEILDIIYDNIVSVEFQYASALDSPRASKGTDTRAQSSWLNKLGMSDGTTNQPTLNTNDLETTFEKLLPADNPYDFKGNCIDIDVLRRSFSRAPSFMLAGVKTRQSSNSENNKVTSDTGSMYSKVTNVYKDNGYMVRVAQAGVLDRKYELMQGGKRATVRGWRPFGMILSGSQLIFFADINAFLDWFDIPKYEPSILDSKSASLPSTPTDTIVSTLLLSSGQATPPDRIPSPMLRSSTSFASFSPSISSSTSSMPSSYLRPVQIVSLVDAICVCDHTYDKYSNAFRLFTGDGQQFIFRAETEQEVNDWVSKLNYAATVKSMGIRMTGSQSGHRSRQDRQEDLMRRQDVAQAKVVELTASIDHLAQKIEQDSCLRRNLIVLVPLCKAAREKISQYAEILAGRLQAYRLRVSKLECYRTILEKEIRSIRENEMIRRMVGVSLSQDAEKQDLRNRMRRSYSAAPGYQRSSY</sequence>
<dbReference type="Gene3D" id="2.30.29.30">
    <property type="entry name" value="Pleckstrin-homology domain (PH domain)/Phosphotyrosine-binding domain (PTB)"/>
    <property type="match status" value="1"/>
</dbReference>
<name>A0A8H7PGB4_MORIS</name>
<dbReference type="GO" id="GO:0005085">
    <property type="term" value="F:guanyl-nucleotide exchange factor activity"/>
    <property type="evidence" value="ECO:0007669"/>
    <property type="project" value="InterPro"/>
</dbReference>
<dbReference type="Proteomes" id="UP000654370">
    <property type="component" value="Unassembled WGS sequence"/>
</dbReference>
<dbReference type="InterPro" id="IPR041681">
    <property type="entry name" value="PH_9"/>
</dbReference>
<comment type="caution">
    <text evidence="3">The sequence shown here is derived from an EMBL/GenBank/DDBJ whole genome shotgun (WGS) entry which is preliminary data.</text>
</comment>
<reference evidence="3" key="1">
    <citation type="submission" date="2020-12" db="EMBL/GenBank/DDBJ databases">
        <title>Metabolic potential, ecology and presence of endohyphal bacteria is reflected in genomic diversity of Mucoromycotina.</title>
        <authorList>
            <person name="Muszewska A."/>
            <person name="Okrasinska A."/>
            <person name="Steczkiewicz K."/>
            <person name="Drgas O."/>
            <person name="Orlowska M."/>
            <person name="Perlinska-Lenart U."/>
            <person name="Aleksandrzak-Piekarczyk T."/>
            <person name="Szatraj K."/>
            <person name="Zielenkiewicz U."/>
            <person name="Pilsyk S."/>
            <person name="Malc E."/>
            <person name="Mieczkowski P."/>
            <person name="Kruszewska J.S."/>
            <person name="Biernat P."/>
            <person name="Pawlowska J."/>
        </authorList>
    </citation>
    <scope>NUCLEOTIDE SEQUENCE</scope>
    <source>
        <strain evidence="3">WA0000067209</strain>
    </source>
</reference>
<dbReference type="InterPro" id="IPR023394">
    <property type="entry name" value="Sec7_C_sf"/>
</dbReference>
<feature type="non-terminal residue" evidence="3">
    <location>
        <position position="1"/>
    </location>
</feature>
<dbReference type="InterPro" id="IPR035999">
    <property type="entry name" value="Sec7_dom_sf"/>
</dbReference>
<dbReference type="InterPro" id="IPR001849">
    <property type="entry name" value="PH_domain"/>
</dbReference>
<evidence type="ECO:0008006" key="5">
    <source>
        <dbReference type="Google" id="ProtNLM"/>
    </source>
</evidence>
<dbReference type="InterPro" id="IPR011993">
    <property type="entry name" value="PH-like_dom_sf"/>
</dbReference>
<accession>A0A8H7PGB4</accession>
<dbReference type="EMBL" id="JAEPQZ010000015">
    <property type="protein sequence ID" value="KAG2173170.1"/>
    <property type="molecule type" value="Genomic_DNA"/>
</dbReference>
<dbReference type="Gene3D" id="1.10.1000.11">
    <property type="entry name" value="Arf Nucleotide-binding Site Opener,domain 2"/>
    <property type="match status" value="1"/>
</dbReference>
<feature type="non-terminal residue" evidence="3">
    <location>
        <position position="595"/>
    </location>
</feature>
<evidence type="ECO:0000313" key="4">
    <source>
        <dbReference type="Proteomes" id="UP000654370"/>
    </source>
</evidence>
<dbReference type="AlphaFoldDB" id="A0A8H7PGB4"/>
<dbReference type="PROSITE" id="PS50190">
    <property type="entry name" value="SEC7"/>
    <property type="match status" value="1"/>
</dbReference>
<dbReference type="Pfam" id="PF01369">
    <property type="entry name" value="Sec7"/>
    <property type="match status" value="1"/>
</dbReference>
<dbReference type="SUPFAM" id="SSF50729">
    <property type="entry name" value="PH domain-like"/>
    <property type="match status" value="1"/>
</dbReference>
<dbReference type="OrthoDB" id="430364at2759"/>
<proteinExistence type="predicted"/>
<dbReference type="PROSITE" id="PS50003">
    <property type="entry name" value="PH_DOMAIN"/>
    <property type="match status" value="1"/>
</dbReference>
<dbReference type="PANTHER" id="PTHR10663">
    <property type="entry name" value="GUANYL-NUCLEOTIDE EXCHANGE FACTOR"/>
    <property type="match status" value="1"/>
</dbReference>
<evidence type="ECO:0000259" key="2">
    <source>
        <dbReference type="PROSITE" id="PS50190"/>
    </source>
</evidence>
<dbReference type="PANTHER" id="PTHR10663:SF405">
    <property type="entry name" value="ARF GUANINE NUCLEOTIDE EXCHANGE FACTOR SYT1"/>
    <property type="match status" value="1"/>
</dbReference>